<protein>
    <submittedName>
        <fullName evidence="2">GNAT family N-acetyltransferase</fullName>
    </submittedName>
</protein>
<dbReference type="Gene3D" id="3.40.630.30">
    <property type="match status" value="1"/>
</dbReference>
<evidence type="ECO:0000259" key="1">
    <source>
        <dbReference type="PROSITE" id="PS51186"/>
    </source>
</evidence>
<gene>
    <name evidence="2" type="ORF">GCM10023258_16150</name>
</gene>
<dbReference type="EMBL" id="BAABIW010000011">
    <property type="protein sequence ID" value="GAA5024248.1"/>
    <property type="molecule type" value="Genomic_DNA"/>
</dbReference>
<keyword evidence="3" id="KW-1185">Reference proteome</keyword>
<evidence type="ECO:0000313" key="2">
    <source>
        <dbReference type="EMBL" id="GAA5024248.1"/>
    </source>
</evidence>
<accession>A0ABP9J8N8</accession>
<evidence type="ECO:0000313" key="3">
    <source>
        <dbReference type="Proteomes" id="UP001500427"/>
    </source>
</evidence>
<dbReference type="SUPFAM" id="SSF55729">
    <property type="entry name" value="Acyl-CoA N-acyltransferases (Nat)"/>
    <property type="match status" value="1"/>
</dbReference>
<proteinExistence type="predicted"/>
<dbReference type="Proteomes" id="UP001500427">
    <property type="component" value="Unassembled WGS sequence"/>
</dbReference>
<organism evidence="2 3">
    <name type="scientific">Terrabacter aeriphilus</name>
    <dbReference type="NCBI Taxonomy" id="515662"/>
    <lineage>
        <taxon>Bacteria</taxon>
        <taxon>Bacillati</taxon>
        <taxon>Actinomycetota</taxon>
        <taxon>Actinomycetes</taxon>
        <taxon>Micrococcales</taxon>
        <taxon>Intrasporangiaceae</taxon>
        <taxon>Terrabacter</taxon>
    </lineage>
</organism>
<dbReference type="InterPro" id="IPR016181">
    <property type="entry name" value="Acyl_CoA_acyltransferase"/>
</dbReference>
<feature type="domain" description="N-acetyltransferase" evidence="1">
    <location>
        <begin position="157"/>
        <end position="302"/>
    </location>
</feature>
<dbReference type="InterPro" id="IPR000182">
    <property type="entry name" value="GNAT_dom"/>
</dbReference>
<comment type="caution">
    <text evidence="2">The sequence shown here is derived from an EMBL/GenBank/DDBJ whole genome shotgun (WGS) entry which is preliminary data.</text>
</comment>
<reference evidence="3" key="1">
    <citation type="journal article" date="2019" name="Int. J. Syst. Evol. Microbiol.">
        <title>The Global Catalogue of Microorganisms (GCM) 10K type strain sequencing project: providing services to taxonomists for standard genome sequencing and annotation.</title>
        <authorList>
            <consortium name="The Broad Institute Genomics Platform"/>
            <consortium name="The Broad Institute Genome Sequencing Center for Infectious Disease"/>
            <person name="Wu L."/>
            <person name="Ma J."/>
        </authorList>
    </citation>
    <scope>NUCLEOTIDE SEQUENCE [LARGE SCALE GENOMIC DNA]</scope>
    <source>
        <strain evidence="3">JCM 17687</strain>
    </source>
</reference>
<dbReference type="PROSITE" id="PS51186">
    <property type="entry name" value="GNAT"/>
    <property type="match status" value="1"/>
</dbReference>
<sequence length="302" mass="32635">MSEPGTVRRRDFAGPDDLRAMQDLCSRVWSPTTRFHPGQLAWSRYHRPVDPAVLDASEAIALWTVGDRTVAFGWAEAPDWLELQVDPDHPGLAVDVLEWFEEWSDADEQSAMAVEGDAVVEAALADAGFEQRPDDPFFTHHVRDLESLPAVPELAGYAVRAVRPDETAERAAVHAAAWSDLGPSRVDAAAYRRLGHAWPYRCDLDHVAVDASGAMVASALVWLDPATGAGLVEPVGCVPGHRGRGLAGAVTLSALHALRAAGGVVAQVTPRGDDAYPGPQRLYRSIGFRPSARVVTWTRAID</sequence>
<name>A0ABP9J8N8_9MICO</name>
<dbReference type="RefSeq" id="WP_345506954.1">
    <property type="nucleotide sequence ID" value="NZ_BAABIW010000011.1"/>
</dbReference>